<dbReference type="Gene3D" id="1.10.10.10">
    <property type="entry name" value="Winged helix-like DNA-binding domain superfamily/Winged helix DNA-binding domain"/>
    <property type="match status" value="1"/>
</dbReference>
<dbReference type="RefSeq" id="WP_150600590.1">
    <property type="nucleotide sequence ID" value="NZ_CABPRW010000010.1"/>
</dbReference>
<evidence type="ECO:0000256" key="3">
    <source>
        <dbReference type="ARBA" id="ARBA00023015"/>
    </source>
</evidence>
<dbReference type="InterPro" id="IPR036390">
    <property type="entry name" value="WH_DNA-bd_sf"/>
</dbReference>
<dbReference type="PANTHER" id="PTHR46577">
    <property type="entry name" value="HTH-TYPE TRANSCRIPTIONAL REGULATORY PROTEIN GABR"/>
    <property type="match status" value="1"/>
</dbReference>
<evidence type="ECO:0000256" key="1">
    <source>
        <dbReference type="ARBA" id="ARBA00005384"/>
    </source>
</evidence>
<keyword evidence="3" id="KW-0805">Transcription regulation</keyword>
<feature type="domain" description="HTH gntR-type" evidence="6">
    <location>
        <begin position="3"/>
        <end position="71"/>
    </location>
</feature>
<dbReference type="InterPro" id="IPR051446">
    <property type="entry name" value="HTH_trans_reg/aminotransferase"/>
</dbReference>
<evidence type="ECO:0000256" key="2">
    <source>
        <dbReference type="ARBA" id="ARBA00022898"/>
    </source>
</evidence>
<dbReference type="InterPro" id="IPR015424">
    <property type="entry name" value="PyrdxlP-dep_Trfase"/>
</dbReference>
<dbReference type="InterPro" id="IPR004839">
    <property type="entry name" value="Aminotransferase_I/II_large"/>
</dbReference>
<keyword evidence="4" id="KW-0238">DNA-binding</keyword>
<dbReference type="PANTHER" id="PTHR46577:SF1">
    <property type="entry name" value="HTH-TYPE TRANSCRIPTIONAL REGULATORY PROTEIN GABR"/>
    <property type="match status" value="1"/>
</dbReference>
<dbReference type="Gene3D" id="3.40.640.10">
    <property type="entry name" value="Type I PLP-dependent aspartate aminotransferase-like (Major domain)"/>
    <property type="match status" value="1"/>
</dbReference>
<dbReference type="SUPFAM" id="SSF46785">
    <property type="entry name" value="Winged helix' DNA-binding domain"/>
    <property type="match status" value="1"/>
</dbReference>
<reference evidence="7 8" key="1">
    <citation type="submission" date="2019-08" db="EMBL/GenBank/DDBJ databases">
        <authorList>
            <person name="Peeters C."/>
        </authorList>
    </citation>
    <scope>NUCLEOTIDE SEQUENCE [LARGE SCALE GENOMIC DNA]</scope>
    <source>
        <strain evidence="7 8">LMG 31113</strain>
    </source>
</reference>
<dbReference type="GO" id="GO:0003677">
    <property type="term" value="F:DNA binding"/>
    <property type="evidence" value="ECO:0007669"/>
    <property type="project" value="UniProtKB-KW"/>
</dbReference>
<dbReference type="OrthoDB" id="9804020at2"/>
<dbReference type="GO" id="GO:0003700">
    <property type="term" value="F:DNA-binding transcription factor activity"/>
    <property type="evidence" value="ECO:0007669"/>
    <property type="project" value="InterPro"/>
</dbReference>
<evidence type="ECO:0000313" key="8">
    <source>
        <dbReference type="Proteomes" id="UP000382577"/>
    </source>
</evidence>
<name>A0A5E4XL43_9BURK</name>
<evidence type="ECO:0000256" key="5">
    <source>
        <dbReference type="ARBA" id="ARBA00023163"/>
    </source>
</evidence>
<evidence type="ECO:0000259" key="6">
    <source>
        <dbReference type="PROSITE" id="PS50949"/>
    </source>
</evidence>
<accession>A0A5E4XL43</accession>
<keyword evidence="5" id="KW-0804">Transcription</keyword>
<dbReference type="Pfam" id="PF00392">
    <property type="entry name" value="GntR"/>
    <property type="match status" value="1"/>
</dbReference>
<evidence type="ECO:0000256" key="4">
    <source>
        <dbReference type="ARBA" id="ARBA00023125"/>
    </source>
</evidence>
<dbReference type="InterPro" id="IPR036388">
    <property type="entry name" value="WH-like_DNA-bd_sf"/>
</dbReference>
<dbReference type="SUPFAM" id="SSF53383">
    <property type="entry name" value="PLP-dependent transferases"/>
    <property type="match status" value="1"/>
</dbReference>
<keyword evidence="2" id="KW-0663">Pyridoxal phosphate</keyword>
<dbReference type="GO" id="GO:0030170">
    <property type="term" value="F:pyridoxal phosphate binding"/>
    <property type="evidence" value="ECO:0007669"/>
    <property type="project" value="InterPro"/>
</dbReference>
<comment type="similarity">
    <text evidence="1">In the C-terminal section; belongs to the class-I pyridoxal-phosphate-dependent aminotransferase family.</text>
</comment>
<dbReference type="EMBL" id="CABPRW010000010">
    <property type="protein sequence ID" value="VVE37239.1"/>
    <property type="molecule type" value="Genomic_DNA"/>
</dbReference>
<dbReference type="CDD" id="cd07377">
    <property type="entry name" value="WHTH_GntR"/>
    <property type="match status" value="1"/>
</dbReference>
<dbReference type="Proteomes" id="UP000382577">
    <property type="component" value="Unassembled WGS sequence"/>
</dbReference>
<dbReference type="AlphaFoldDB" id="A0A5E4XL43"/>
<proteinExistence type="inferred from homology"/>
<dbReference type="InterPro" id="IPR000524">
    <property type="entry name" value="Tscrpt_reg_HTH_GntR"/>
</dbReference>
<dbReference type="SMART" id="SM00345">
    <property type="entry name" value="HTH_GNTR"/>
    <property type="match status" value="1"/>
</dbReference>
<sequence length="452" mass="49235">MTDSPVSALVERLSGDIRSGVLSPGSALPTHRKLAAQYGIAIASATKVYAKLRDLGLVVGEVGRGTFVRDRPMQREWDVDDEARLSSSAVDLSFNHPSWPDQSELLRATLRELATAGDLSALMHQQPPGGRQHERETVAAYLRRARGIDVPGERIFLVGGAQQGLDVAVRTALRPGDAVAVDALTYPGFKMTASLAGLALKPVAAGHSGRRGHVGPDFDALEAVCRRHAVRAIYSMPTLHNPLGWVLSTAQRRRLVEIARRYDCLIIEDATYAYLVDSVGPPIVTLAPERTFYISSLSKSVATGLRFGYVVAPEAYAAQVKRVVRASYWSLSSVVTAIATRWFASGEVERQEERQRAQAKWRQTVAREALRGMDVVTHPSSLFLWLPLPEGLRMDRVASALAARGIAVSKAQAYATTRHALHALRLGLSSMSEAQVAPVLAEVRDIIERMPL</sequence>
<dbReference type="CDD" id="cd00609">
    <property type="entry name" value="AAT_like"/>
    <property type="match status" value="1"/>
</dbReference>
<protein>
    <submittedName>
        <fullName evidence="7">GntR family transcriptional regulator</fullName>
    </submittedName>
</protein>
<organism evidence="7 8">
    <name type="scientific">Pandoraea fibrosis</name>
    <dbReference type="NCBI Taxonomy" id="1891094"/>
    <lineage>
        <taxon>Bacteria</taxon>
        <taxon>Pseudomonadati</taxon>
        <taxon>Pseudomonadota</taxon>
        <taxon>Betaproteobacteria</taxon>
        <taxon>Burkholderiales</taxon>
        <taxon>Burkholderiaceae</taxon>
        <taxon>Pandoraea</taxon>
    </lineage>
</organism>
<evidence type="ECO:0000313" key="7">
    <source>
        <dbReference type="EMBL" id="VVE37239.1"/>
    </source>
</evidence>
<dbReference type="InterPro" id="IPR015421">
    <property type="entry name" value="PyrdxlP-dep_Trfase_major"/>
</dbReference>
<dbReference type="Pfam" id="PF00155">
    <property type="entry name" value="Aminotran_1_2"/>
    <property type="match status" value="1"/>
</dbReference>
<dbReference type="PROSITE" id="PS50949">
    <property type="entry name" value="HTH_GNTR"/>
    <property type="match status" value="1"/>
</dbReference>
<gene>
    <name evidence="7" type="ORF">PFI31113_03931</name>
</gene>